<keyword evidence="2" id="KW-1185">Reference proteome</keyword>
<evidence type="ECO:0000313" key="1">
    <source>
        <dbReference type="EMBL" id="WLS00412.1"/>
    </source>
</evidence>
<keyword evidence="1" id="KW-0614">Plasmid</keyword>
<sequence>MSAAAPDADDFLAAVGQLQQRDPGLTALEAGLLVAAHADIARDSRTFSRLLDIEHALVLRAVNGLAQREGLLHIEKRDGRTMRTHFTLGEAAAHLFAEDMR</sequence>
<geneLocation type="plasmid" evidence="1 2">
    <name>unnamed1</name>
</geneLocation>
<protein>
    <recommendedName>
        <fullName evidence="3">Formate dehydrogenase F4B subunit</fullName>
    </recommendedName>
</protein>
<dbReference type="Proteomes" id="UP001234585">
    <property type="component" value="Plasmid unnamed1"/>
</dbReference>
<name>A0AA50HAR8_9HYPH</name>
<dbReference type="AlphaFoldDB" id="A0AA50HAR8"/>
<evidence type="ECO:0000313" key="2">
    <source>
        <dbReference type="Proteomes" id="UP001234585"/>
    </source>
</evidence>
<reference evidence="1 2" key="1">
    <citation type="submission" date="2023-08" db="EMBL/GenBank/DDBJ databases">
        <title>Pathogen: clinical or host-associated sample.</title>
        <authorList>
            <person name="Hergert J."/>
            <person name="Casey R."/>
            <person name="Wagner J."/>
            <person name="Young E.L."/>
            <person name="Oakeson K.F."/>
        </authorList>
    </citation>
    <scope>NUCLEOTIDE SEQUENCE [LARGE SCALE GENOMIC DNA]</scope>
    <source>
        <strain evidence="1 2">1760953</strain>
        <plasmid evidence="1 2">unnamed1</plasmid>
    </source>
</reference>
<dbReference type="RefSeq" id="WP_134648752.1">
    <property type="nucleotide sequence ID" value="NZ_CP132303.1"/>
</dbReference>
<proteinExistence type="predicted"/>
<organism evidence="1 2">
    <name type="scientific">Shinella sumterensis</name>
    <dbReference type="NCBI Taxonomy" id="1967501"/>
    <lineage>
        <taxon>Bacteria</taxon>
        <taxon>Pseudomonadati</taxon>
        <taxon>Pseudomonadota</taxon>
        <taxon>Alphaproteobacteria</taxon>
        <taxon>Hyphomicrobiales</taxon>
        <taxon>Rhizobiaceae</taxon>
        <taxon>Shinella</taxon>
    </lineage>
</organism>
<gene>
    <name evidence="1" type="ORF">Q9313_20330</name>
</gene>
<accession>A0AA50HAR8</accession>
<evidence type="ECO:0008006" key="3">
    <source>
        <dbReference type="Google" id="ProtNLM"/>
    </source>
</evidence>
<dbReference type="EMBL" id="CP132303">
    <property type="protein sequence ID" value="WLS00412.1"/>
    <property type="molecule type" value="Genomic_DNA"/>
</dbReference>